<evidence type="ECO:0000256" key="1">
    <source>
        <dbReference type="SAM" id="Phobius"/>
    </source>
</evidence>
<keyword evidence="1" id="KW-0812">Transmembrane</keyword>
<accession>A0A919XKM6</accession>
<evidence type="ECO:0000313" key="3">
    <source>
        <dbReference type="Proteomes" id="UP000679779"/>
    </source>
</evidence>
<reference evidence="2" key="1">
    <citation type="submission" date="2021-03" db="EMBL/GenBank/DDBJ databases">
        <title>Antimicrobial resistance genes in bacteria isolated from Japanese honey, and their potential for conferring macrolide and lincosamide resistance in the American foulbrood pathogen Paenibacillus larvae.</title>
        <authorList>
            <person name="Okamoto M."/>
            <person name="Kumagai M."/>
            <person name="Kanamori H."/>
            <person name="Takamatsu D."/>
        </authorList>
    </citation>
    <scope>NUCLEOTIDE SEQUENCE</scope>
    <source>
        <strain evidence="2">J2TS6</strain>
    </source>
</reference>
<keyword evidence="1" id="KW-1133">Transmembrane helix</keyword>
<dbReference type="Proteomes" id="UP000679779">
    <property type="component" value="Unassembled WGS sequence"/>
</dbReference>
<sequence length="366" mass="42087">MRLRTISCFLYDSEASASLLRGIVRYIQAGSLKNAILQKSWVNGFHVKTTLPVSEADHGLERMIRRTAERYAKPRSAEEYEKYEKMLHKLAGMEGYSGDYLPLRRDGEVVVKEEERLTGGNPLCSPRINYGMELLKSQLLADIYEDWNKLSEDRQNVEFAKIFLITGSGSPGGLKIGYLSLRSNFEYFKTQIEAMKKKPAIEAKIRAALLGRTEAEEEFIAEGVRKFSNGIFEREFLFGRFKIFVHSLSAMLAQAYDEGELEVEKLTHGDDFFERHDEASEFHRTFYSNPQFLQHYRDKGFIVYRFVASALYSLMPLLGMSSLRRQRITGLVAECVESGFDMDWRAAYRYLEMKMAGDTDYGKLAD</sequence>
<gene>
    <name evidence="2" type="ORF">J2TS6_33510</name>
</gene>
<dbReference type="RefSeq" id="WP_160038800.1">
    <property type="nucleotide sequence ID" value="NZ_BORQ01000004.1"/>
</dbReference>
<dbReference type="EMBL" id="BORQ01000004">
    <property type="protein sequence ID" value="GIO32210.1"/>
    <property type="molecule type" value="Genomic_DNA"/>
</dbReference>
<comment type="caution">
    <text evidence="2">The sequence shown here is derived from an EMBL/GenBank/DDBJ whole genome shotgun (WGS) entry which is preliminary data.</text>
</comment>
<organism evidence="2 3">
    <name type="scientific">Paenibacillus albilobatus</name>
    <dbReference type="NCBI Taxonomy" id="2716884"/>
    <lineage>
        <taxon>Bacteria</taxon>
        <taxon>Bacillati</taxon>
        <taxon>Bacillota</taxon>
        <taxon>Bacilli</taxon>
        <taxon>Bacillales</taxon>
        <taxon>Paenibacillaceae</taxon>
        <taxon>Paenibacillus</taxon>
    </lineage>
</organism>
<name>A0A919XKM6_9BACL</name>
<protein>
    <submittedName>
        <fullName evidence="2">Uncharacterized protein</fullName>
    </submittedName>
</protein>
<keyword evidence="3" id="KW-1185">Reference proteome</keyword>
<keyword evidence="1" id="KW-0472">Membrane</keyword>
<proteinExistence type="predicted"/>
<dbReference type="AlphaFoldDB" id="A0A919XKM6"/>
<feature type="transmembrane region" description="Helical" evidence="1">
    <location>
        <begin position="301"/>
        <end position="319"/>
    </location>
</feature>
<evidence type="ECO:0000313" key="2">
    <source>
        <dbReference type="EMBL" id="GIO32210.1"/>
    </source>
</evidence>